<reference evidence="3" key="1">
    <citation type="submission" date="2017-05" db="EMBL/GenBank/DDBJ databases">
        <authorList>
            <person name="Macchi M."/>
            <person name="Festa S."/>
            <person name="Coppotelli B.M."/>
            <person name="Morelli I.S."/>
        </authorList>
    </citation>
    <scope>NUCLEOTIDE SEQUENCE [LARGE SCALE GENOMIC DNA]</scope>
    <source>
        <strain evidence="3">I</strain>
    </source>
</reference>
<dbReference type="Gene3D" id="3.40.50.1820">
    <property type="entry name" value="alpha/beta hydrolase"/>
    <property type="match status" value="1"/>
</dbReference>
<dbReference type="AlphaFoldDB" id="A0A211ZSN4"/>
<keyword evidence="3" id="KW-1185">Reference proteome</keyword>
<feature type="domain" description="Serine aminopeptidase S33" evidence="1">
    <location>
        <begin position="67"/>
        <end position="322"/>
    </location>
</feature>
<dbReference type="OrthoDB" id="9788260at2"/>
<dbReference type="InterPro" id="IPR022742">
    <property type="entry name" value="Hydrolase_4"/>
</dbReference>
<dbReference type="InterPro" id="IPR051044">
    <property type="entry name" value="MAG_DAG_Lipase"/>
</dbReference>
<dbReference type="InterPro" id="IPR029058">
    <property type="entry name" value="AB_hydrolase_fold"/>
</dbReference>
<protein>
    <recommendedName>
        <fullName evidence="1">Serine aminopeptidase S33 domain-containing protein</fullName>
    </recommendedName>
</protein>
<organism evidence="2 3">
    <name type="scientific">Inquilinus limosus</name>
    <dbReference type="NCBI Taxonomy" id="171674"/>
    <lineage>
        <taxon>Bacteria</taxon>
        <taxon>Pseudomonadati</taxon>
        <taxon>Pseudomonadota</taxon>
        <taxon>Alphaproteobacteria</taxon>
        <taxon>Rhodospirillales</taxon>
        <taxon>Rhodospirillaceae</taxon>
        <taxon>Inquilinus</taxon>
    </lineage>
</organism>
<sequence length="341" mass="37364">MRIGRARLRLLLALPGADRPSRRRPGGAAGRGEGGVVDLAAAPRTDVLTTPDGARLRWGAWPEPEGRVRGTVLILNGRSEFIEKYRETVGELIARGFRVFGFDWRGQGLSSRTPVGDETGHYDSFDPLVQDAARLIDQVVRPVGEGPLIVLGHSMGGHLALRLLAARPDLAAGAILTAPMVVPIAVPAVQRVARMLAPVAASFGRGRRYAPGEGGYDGQRMLDPRRLLSSDPVRNRIQADWFRDHPDYRVSGITWGWLAAAFRSSAVILRQAPSIQVPVLMLLAGQERLVDNAASRRVARLLPQCRVSDYADARHEILMERDDIRSAFWRDADDFLATLAP</sequence>
<dbReference type="EMBL" id="NHON01000006">
    <property type="protein sequence ID" value="OWJ68298.1"/>
    <property type="molecule type" value="Genomic_DNA"/>
</dbReference>
<dbReference type="Pfam" id="PF12146">
    <property type="entry name" value="Hydrolase_4"/>
    <property type="match status" value="1"/>
</dbReference>
<accession>A0A211ZSN4</accession>
<evidence type="ECO:0000313" key="3">
    <source>
        <dbReference type="Proteomes" id="UP000196655"/>
    </source>
</evidence>
<dbReference type="STRING" id="1122125.GCA_000423185_03106"/>
<dbReference type="PANTHER" id="PTHR11614">
    <property type="entry name" value="PHOSPHOLIPASE-RELATED"/>
    <property type="match status" value="1"/>
</dbReference>
<dbReference type="Proteomes" id="UP000196655">
    <property type="component" value="Unassembled WGS sequence"/>
</dbReference>
<name>A0A211ZSN4_9PROT</name>
<dbReference type="SUPFAM" id="SSF53474">
    <property type="entry name" value="alpha/beta-Hydrolases"/>
    <property type="match status" value="1"/>
</dbReference>
<proteinExistence type="predicted"/>
<evidence type="ECO:0000259" key="1">
    <source>
        <dbReference type="Pfam" id="PF12146"/>
    </source>
</evidence>
<evidence type="ECO:0000313" key="2">
    <source>
        <dbReference type="EMBL" id="OWJ68298.1"/>
    </source>
</evidence>
<comment type="caution">
    <text evidence="2">The sequence shown here is derived from an EMBL/GenBank/DDBJ whole genome shotgun (WGS) entry which is preliminary data.</text>
</comment>
<gene>
    <name evidence="2" type="ORF">BWR60_05220</name>
</gene>